<evidence type="ECO:0000256" key="2">
    <source>
        <dbReference type="ARBA" id="ARBA00005336"/>
    </source>
</evidence>
<dbReference type="EMBL" id="CP060010">
    <property type="protein sequence ID" value="QTN35534.1"/>
    <property type="molecule type" value="Genomic_DNA"/>
</dbReference>
<evidence type="ECO:0000259" key="6">
    <source>
        <dbReference type="Pfam" id="PF00933"/>
    </source>
</evidence>
<keyword evidence="5 7" id="KW-0326">Glycosidase</keyword>
<evidence type="ECO:0000256" key="5">
    <source>
        <dbReference type="ARBA" id="ARBA00023295"/>
    </source>
</evidence>
<name>A0A975EP08_9RHOB</name>
<dbReference type="KEGG" id="cact:HZ995_13780"/>
<dbReference type="NCBIfam" id="NF003740">
    <property type="entry name" value="PRK05337.1"/>
    <property type="match status" value="1"/>
</dbReference>
<dbReference type="EC" id="3.2.1.52" evidence="3"/>
<evidence type="ECO:0000313" key="8">
    <source>
        <dbReference type="Proteomes" id="UP000665026"/>
    </source>
</evidence>
<sequence>MSPFGAAIFGCSGFALTSDEREFFKEYNPFGFILFARNIESADQLRTLCAELRETVGHNAPILIDQEGGRVQRLRPPLARDWLPPLDHAAALGDHAERGFYLRHRIIAQELLSYGIDTSCAPMLDVAQPDTHEFLRNRCYGTSPEVVSELGLAAARGLLDAGVLPIAKHIPGHGRAVLDSHFELPRTGADRDDLKIDFAPFKALNTVPMAMTAHVVYEAYDDAPATTSKPMIDLIRNDIGFDGLLMCDDLSMQALSGTMQYRTRASLAAGCDVILHCNGDLAEMQMVANEAGAMGDQAAERAMRALAARRPRAKVDMAALTAELDGLTGR</sequence>
<dbReference type="PANTHER" id="PTHR30480">
    <property type="entry name" value="BETA-HEXOSAMINIDASE-RELATED"/>
    <property type="match status" value="1"/>
</dbReference>
<dbReference type="GO" id="GO:0004563">
    <property type="term" value="F:beta-N-acetylhexosaminidase activity"/>
    <property type="evidence" value="ECO:0007669"/>
    <property type="project" value="UniProtKB-EC"/>
</dbReference>
<dbReference type="RefSeq" id="WP_209356238.1">
    <property type="nucleotide sequence ID" value="NZ_CP060010.1"/>
</dbReference>
<dbReference type="InterPro" id="IPR001764">
    <property type="entry name" value="Glyco_hydro_3_N"/>
</dbReference>
<dbReference type="PANTHER" id="PTHR30480:SF13">
    <property type="entry name" value="BETA-HEXOSAMINIDASE"/>
    <property type="match status" value="1"/>
</dbReference>
<comment type="catalytic activity">
    <reaction evidence="1">
        <text>Hydrolysis of terminal non-reducing N-acetyl-D-hexosamine residues in N-acetyl-beta-D-hexosaminides.</text>
        <dbReference type="EC" id="3.2.1.52"/>
    </reaction>
</comment>
<gene>
    <name evidence="7" type="primary">nagZ</name>
    <name evidence="7" type="ORF">HZ995_13780</name>
</gene>
<proteinExistence type="inferred from homology"/>
<comment type="similarity">
    <text evidence="2">Belongs to the glycosyl hydrolase 3 family.</text>
</comment>
<dbReference type="InterPro" id="IPR050226">
    <property type="entry name" value="NagZ_Beta-hexosaminidase"/>
</dbReference>
<organism evidence="7 8">
    <name type="scientific">Cognatishimia activa</name>
    <dbReference type="NCBI Taxonomy" id="1715691"/>
    <lineage>
        <taxon>Bacteria</taxon>
        <taxon>Pseudomonadati</taxon>
        <taxon>Pseudomonadota</taxon>
        <taxon>Alphaproteobacteria</taxon>
        <taxon>Rhodobacterales</taxon>
        <taxon>Paracoccaceae</taxon>
        <taxon>Cognatishimia</taxon>
    </lineage>
</organism>
<evidence type="ECO:0000256" key="3">
    <source>
        <dbReference type="ARBA" id="ARBA00012663"/>
    </source>
</evidence>
<dbReference type="InterPro" id="IPR036962">
    <property type="entry name" value="Glyco_hydro_3_N_sf"/>
</dbReference>
<dbReference type="Pfam" id="PF00933">
    <property type="entry name" value="Glyco_hydro_3"/>
    <property type="match status" value="1"/>
</dbReference>
<evidence type="ECO:0000256" key="4">
    <source>
        <dbReference type="ARBA" id="ARBA00022801"/>
    </source>
</evidence>
<accession>A0A975EP08</accession>
<dbReference type="GO" id="GO:0009254">
    <property type="term" value="P:peptidoglycan turnover"/>
    <property type="evidence" value="ECO:0007669"/>
    <property type="project" value="TreeGrafter"/>
</dbReference>
<reference evidence="7" key="1">
    <citation type="submission" date="2020-07" db="EMBL/GenBank/DDBJ databases">
        <title>Genome sequences of bacteria associated with the marine, planktonic diatom Thalassiosira profunda strain ECT2AJA-044.</title>
        <authorList>
            <person name="Gargas C.B."/>
            <person name="Roberts W.R."/>
            <person name="Alverson A.J."/>
        </authorList>
    </citation>
    <scope>NUCLEOTIDE SEQUENCE</scope>
    <source>
        <strain evidence="7">ECT2AJA-044</strain>
    </source>
</reference>
<dbReference type="Gene3D" id="3.20.20.300">
    <property type="entry name" value="Glycoside hydrolase, family 3, N-terminal domain"/>
    <property type="match status" value="1"/>
</dbReference>
<dbReference type="AlphaFoldDB" id="A0A975EP08"/>
<feature type="domain" description="Glycoside hydrolase family 3 N-terminal" evidence="6">
    <location>
        <begin position="17"/>
        <end position="289"/>
    </location>
</feature>
<dbReference type="SUPFAM" id="SSF51445">
    <property type="entry name" value="(Trans)glycosidases"/>
    <property type="match status" value="1"/>
</dbReference>
<evidence type="ECO:0000256" key="1">
    <source>
        <dbReference type="ARBA" id="ARBA00001231"/>
    </source>
</evidence>
<keyword evidence="4 7" id="KW-0378">Hydrolase</keyword>
<protein>
    <recommendedName>
        <fullName evidence="3">beta-N-acetylhexosaminidase</fullName>
        <ecNumber evidence="3">3.2.1.52</ecNumber>
    </recommendedName>
</protein>
<dbReference type="InterPro" id="IPR017853">
    <property type="entry name" value="GH"/>
</dbReference>
<dbReference type="GO" id="GO:0005975">
    <property type="term" value="P:carbohydrate metabolic process"/>
    <property type="evidence" value="ECO:0007669"/>
    <property type="project" value="InterPro"/>
</dbReference>
<dbReference type="Proteomes" id="UP000665026">
    <property type="component" value="Chromosome"/>
</dbReference>
<evidence type="ECO:0000313" key="7">
    <source>
        <dbReference type="EMBL" id="QTN35534.1"/>
    </source>
</evidence>